<evidence type="ECO:0000259" key="3">
    <source>
        <dbReference type="Pfam" id="PF25866"/>
    </source>
</evidence>
<dbReference type="Pfam" id="PF25866">
    <property type="entry name" value="Kringle_2"/>
    <property type="match status" value="1"/>
</dbReference>
<dbReference type="InterPro" id="IPR013806">
    <property type="entry name" value="Kringle-like"/>
</dbReference>
<dbReference type="InterPro" id="IPR058845">
    <property type="entry name" value="Kringle_2"/>
</dbReference>
<keyword evidence="1" id="KW-1015">Disulfide bond</keyword>
<sequence length="84" mass="9900">MRIQTFVCFHLVLCCNSALYENDLYFDSSDEKRAECIESSELSTYNYLGDRSHTISGEQCLIWKEVYDITIKELEAKDLKIYKE</sequence>
<feature type="domain" description="Kringle-like" evidence="3">
    <location>
        <begin position="34"/>
        <end position="72"/>
    </location>
</feature>
<evidence type="ECO:0000256" key="2">
    <source>
        <dbReference type="SAM" id="SignalP"/>
    </source>
</evidence>
<evidence type="ECO:0000256" key="1">
    <source>
        <dbReference type="ARBA" id="ARBA00023157"/>
    </source>
</evidence>
<evidence type="ECO:0000313" key="4">
    <source>
        <dbReference type="EMBL" id="CDL94402.1"/>
    </source>
</evidence>
<accession>W6NQC8</accession>
<gene>
    <name evidence="4" type="ORF">HCOI_00182300</name>
</gene>
<keyword evidence="2" id="KW-0732">Signal</keyword>
<reference evidence="4" key="1">
    <citation type="submission" date="2013-03" db="EMBL/GenBank/DDBJ databases">
        <authorList>
            <person name="Aslett M."/>
        </authorList>
    </citation>
    <scope>NUCLEOTIDE SEQUENCE [LARGE SCALE GENOMIC DNA]</scope>
    <source>
        <strain evidence="4">ISE/inbred ISE</strain>
    </source>
</reference>
<comment type="caution">
    <text evidence="4">The sequence shown here is derived from an EMBL/GenBank/DDBJ whole genome shotgun (WGS) entry which is preliminary data.</text>
</comment>
<reference evidence="4" key="2">
    <citation type="submission" date="2013-05" db="EMBL/GenBank/DDBJ databases">
        <title>The genome and transcriptome of Haemonchus contortus: a key model parasite for drug and vaccine discovery.</title>
        <authorList>
            <person name="Laing R."/>
            <person name="Kikuchi T."/>
            <person name="Martinelli A."/>
            <person name="Tsai I.J."/>
            <person name="Beech R.N."/>
            <person name="Redman E."/>
            <person name="Holroyd N."/>
            <person name="Bartley D.J."/>
            <person name="Beasley H."/>
            <person name="Britton C."/>
            <person name="Curran D."/>
            <person name="Devaney E."/>
            <person name="Gilabert A."/>
            <person name="Jackson F."/>
            <person name="Hunt M."/>
            <person name="Johnston S."/>
            <person name="Kryukov I."/>
            <person name="Li K."/>
            <person name="Morrison A.A."/>
            <person name="Reid A.J."/>
            <person name="Sargison N."/>
            <person name="Saunders G."/>
            <person name="Wasmuth J.D."/>
            <person name="Wolstenholme A."/>
            <person name="Berriman M."/>
            <person name="Gilleard J.S."/>
            <person name="Cotton J.A."/>
        </authorList>
    </citation>
    <scope>NUCLEOTIDE SEQUENCE [LARGE SCALE GENOMIC DNA]</scope>
    <source>
        <strain evidence="4">ISE/inbred ISE</strain>
    </source>
</reference>
<name>W6NQC8_HAECO</name>
<dbReference type="EMBL" id="CAVP010058303">
    <property type="protein sequence ID" value="CDL94402.1"/>
    <property type="molecule type" value="Genomic_DNA"/>
</dbReference>
<dbReference type="SUPFAM" id="SSF57440">
    <property type="entry name" value="Kringle-like"/>
    <property type="match status" value="1"/>
</dbReference>
<proteinExistence type="predicted"/>
<feature type="signal peptide" evidence="2">
    <location>
        <begin position="1"/>
        <end position="20"/>
    </location>
</feature>
<organism evidence="4">
    <name type="scientific">Haemonchus contortus</name>
    <name type="common">Barber pole worm</name>
    <dbReference type="NCBI Taxonomy" id="6289"/>
    <lineage>
        <taxon>Eukaryota</taxon>
        <taxon>Metazoa</taxon>
        <taxon>Ecdysozoa</taxon>
        <taxon>Nematoda</taxon>
        <taxon>Chromadorea</taxon>
        <taxon>Rhabditida</taxon>
        <taxon>Rhabditina</taxon>
        <taxon>Rhabditomorpha</taxon>
        <taxon>Strongyloidea</taxon>
        <taxon>Trichostrongylidae</taxon>
        <taxon>Haemonchus</taxon>
    </lineage>
</organism>
<protein>
    <recommendedName>
        <fullName evidence="3">Kringle-like domain-containing protein</fullName>
    </recommendedName>
</protein>
<dbReference type="AlphaFoldDB" id="W6NQC8"/>
<feature type="chain" id="PRO_5004879588" description="Kringle-like domain-containing protein" evidence="2">
    <location>
        <begin position="21"/>
        <end position="84"/>
    </location>
</feature>